<name>A0A4U0X3F9_9PEZI</name>
<evidence type="ECO:0000313" key="3">
    <source>
        <dbReference type="Proteomes" id="UP000308768"/>
    </source>
</evidence>
<evidence type="ECO:0000313" key="2">
    <source>
        <dbReference type="EMBL" id="TKA70207.1"/>
    </source>
</evidence>
<dbReference type="OrthoDB" id="5286775at2759"/>
<dbReference type="Proteomes" id="UP000308768">
    <property type="component" value="Unassembled WGS sequence"/>
</dbReference>
<keyword evidence="3" id="KW-1185">Reference proteome</keyword>
<feature type="region of interest" description="Disordered" evidence="1">
    <location>
        <begin position="39"/>
        <end position="61"/>
    </location>
</feature>
<gene>
    <name evidence="2" type="ORF">B0A49_04807</name>
</gene>
<accession>A0A4U0X3F9</accession>
<feature type="region of interest" description="Disordered" evidence="1">
    <location>
        <begin position="79"/>
        <end position="107"/>
    </location>
</feature>
<organism evidence="2 3">
    <name type="scientific">Cryomyces minteri</name>
    <dbReference type="NCBI Taxonomy" id="331657"/>
    <lineage>
        <taxon>Eukaryota</taxon>
        <taxon>Fungi</taxon>
        <taxon>Dikarya</taxon>
        <taxon>Ascomycota</taxon>
        <taxon>Pezizomycotina</taxon>
        <taxon>Dothideomycetes</taxon>
        <taxon>Dothideomycetes incertae sedis</taxon>
        <taxon>Cryomyces</taxon>
    </lineage>
</organism>
<proteinExistence type="predicted"/>
<sequence length="434" mass="48589">MAWFTAVTDRMWGFVSPRRTQQQRSKPFEAPLPPLVRIPAKRRSRSLSKSPDGRPMTPNSRVRNWHIATPSTTLTVANRIPNKRVPWTPSSSNYKRSARSQTPRRRTINVDRDVEDLEGDTLVDDGEGLEAQPTPASGWNSQVEIDDTLVVPELEYEVEGYDKKFIDISAEREKQEIKGVKLRAEGFTDAEVALIQKLSMSGKEPLFPQNWKIDFGILPDELFTTDDRRAFVKAAHGNDFRAIRALSLLIDLGPVVCDKIAAGRAPEAILSRAITSYIKWAERDGKLDVNSNIPLIAIEAGRYNESGHVLAARLIAKLEGLAMRYRAAFRVHRSVENSVTDESEEESRSEYTRDLPTLYGVSITHSIVAFVGYDPMAAHPVLHTLGIFDFGRSDFNVWNSLAIAILAVHARNVLMGLKEDMLEGSSSHLDDPDT</sequence>
<dbReference type="EMBL" id="NAJN01000664">
    <property type="protein sequence ID" value="TKA70207.1"/>
    <property type="molecule type" value="Genomic_DNA"/>
</dbReference>
<feature type="compositionally biased region" description="Basic residues" evidence="1">
    <location>
        <begin position="96"/>
        <end position="107"/>
    </location>
</feature>
<protein>
    <submittedName>
        <fullName evidence="2">Uncharacterized protein</fullName>
    </submittedName>
</protein>
<comment type="caution">
    <text evidence="2">The sequence shown here is derived from an EMBL/GenBank/DDBJ whole genome shotgun (WGS) entry which is preliminary data.</text>
</comment>
<evidence type="ECO:0000256" key="1">
    <source>
        <dbReference type="SAM" id="MobiDB-lite"/>
    </source>
</evidence>
<dbReference type="AlphaFoldDB" id="A0A4U0X3F9"/>
<reference evidence="2 3" key="1">
    <citation type="submission" date="2017-03" db="EMBL/GenBank/DDBJ databases">
        <title>Genomes of endolithic fungi from Antarctica.</title>
        <authorList>
            <person name="Coleine C."/>
            <person name="Masonjones S."/>
            <person name="Stajich J.E."/>
        </authorList>
    </citation>
    <scope>NUCLEOTIDE SEQUENCE [LARGE SCALE GENOMIC DNA]</scope>
    <source>
        <strain evidence="2 3">CCFEE 5187</strain>
    </source>
</reference>